<evidence type="ECO:0000256" key="1">
    <source>
        <dbReference type="SAM" id="MobiDB-lite"/>
    </source>
</evidence>
<feature type="compositionally biased region" description="Basic residues" evidence="1">
    <location>
        <begin position="28"/>
        <end position="42"/>
    </location>
</feature>
<sequence length="68" mass="7802">MDALSSSRPVPTKPWSSGRVLTASQREAKRRKDRVTKRLRVQKQKESIQELRNQISALQNLTQKNLGT</sequence>
<reference evidence="3" key="1">
    <citation type="submission" date="2017-02" db="EMBL/GenBank/DDBJ databases">
        <authorList>
            <person name="Tafer H."/>
            <person name="Lopandic K."/>
        </authorList>
    </citation>
    <scope>NUCLEOTIDE SEQUENCE [LARGE SCALE GENOMIC DNA]</scope>
    <source>
        <strain evidence="3">CBS 366.77</strain>
    </source>
</reference>
<dbReference type="EMBL" id="MVGC01000010">
    <property type="protein sequence ID" value="RJE27047.1"/>
    <property type="molecule type" value="Genomic_DNA"/>
</dbReference>
<protein>
    <submittedName>
        <fullName evidence="2">Uncharacterized protein</fullName>
    </submittedName>
</protein>
<gene>
    <name evidence="2" type="ORF">PHISCL_00632</name>
</gene>
<accession>A0A3A3A097</accession>
<comment type="caution">
    <text evidence="2">The sequence shown here is derived from an EMBL/GenBank/DDBJ whole genome shotgun (WGS) entry which is preliminary data.</text>
</comment>
<name>A0A3A3A097_9EURO</name>
<proteinExistence type="predicted"/>
<evidence type="ECO:0000313" key="2">
    <source>
        <dbReference type="EMBL" id="RJE27047.1"/>
    </source>
</evidence>
<organism evidence="2 3">
    <name type="scientific">Aspergillus sclerotialis</name>
    <dbReference type="NCBI Taxonomy" id="2070753"/>
    <lineage>
        <taxon>Eukaryota</taxon>
        <taxon>Fungi</taxon>
        <taxon>Dikarya</taxon>
        <taxon>Ascomycota</taxon>
        <taxon>Pezizomycotina</taxon>
        <taxon>Eurotiomycetes</taxon>
        <taxon>Eurotiomycetidae</taxon>
        <taxon>Eurotiales</taxon>
        <taxon>Aspergillaceae</taxon>
        <taxon>Aspergillus</taxon>
        <taxon>Aspergillus subgen. Polypaecilum</taxon>
    </lineage>
</organism>
<dbReference type="AlphaFoldDB" id="A0A3A3A097"/>
<keyword evidence="3" id="KW-1185">Reference proteome</keyword>
<feature type="region of interest" description="Disordered" evidence="1">
    <location>
        <begin position="1"/>
        <end position="48"/>
    </location>
</feature>
<dbReference type="Proteomes" id="UP000266188">
    <property type="component" value="Unassembled WGS sequence"/>
</dbReference>
<evidence type="ECO:0000313" key="3">
    <source>
        <dbReference type="Proteomes" id="UP000266188"/>
    </source>
</evidence>
<dbReference type="OrthoDB" id="5086080at2759"/>